<evidence type="ECO:0000313" key="13">
    <source>
        <dbReference type="Proteomes" id="UP001197626"/>
    </source>
</evidence>
<accession>A0ABY3PDA2</accession>
<dbReference type="PROSITE" id="PS00639">
    <property type="entry name" value="THIOL_PROTEASE_HIS"/>
    <property type="match status" value="1"/>
</dbReference>
<dbReference type="PROSITE" id="PS51257">
    <property type="entry name" value="PROKAR_LIPOPROTEIN"/>
    <property type="match status" value="1"/>
</dbReference>
<evidence type="ECO:0000256" key="10">
    <source>
        <dbReference type="SAM" id="SignalP"/>
    </source>
</evidence>
<evidence type="ECO:0000256" key="2">
    <source>
        <dbReference type="ARBA" id="ARBA00010245"/>
    </source>
</evidence>
<protein>
    <submittedName>
        <fullName evidence="12">Cysteine protease staphopain</fullName>
    </submittedName>
</protein>
<evidence type="ECO:0000259" key="11">
    <source>
        <dbReference type="Pfam" id="PF14731"/>
    </source>
</evidence>
<feature type="chain" id="PRO_5045621386" evidence="10">
    <location>
        <begin position="27"/>
        <end position="402"/>
    </location>
</feature>
<dbReference type="Pfam" id="PF14731">
    <property type="entry name" value="Staphopain_pro"/>
    <property type="match status" value="1"/>
</dbReference>
<proteinExistence type="inferred from homology"/>
<dbReference type="GO" id="GO:0006508">
    <property type="term" value="P:proteolysis"/>
    <property type="evidence" value="ECO:0007669"/>
    <property type="project" value="UniProtKB-KW"/>
</dbReference>
<keyword evidence="9" id="KW-0865">Zymogen</keyword>
<dbReference type="InterPro" id="IPR038765">
    <property type="entry name" value="Papain-like_cys_pep_sf"/>
</dbReference>
<keyword evidence="7" id="KW-0788">Thiol protease</keyword>
<evidence type="ECO:0000256" key="7">
    <source>
        <dbReference type="ARBA" id="ARBA00022807"/>
    </source>
</evidence>
<dbReference type="EMBL" id="CP086654">
    <property type="protein sequence ID" value="UEX90317.1"/>
    <property type="molecule type" value="Genomic_DNA"/>
</dbReference>
<dbReference type="Proteomes" id="UP001197626">
    <property type="component" value="Chromosome"/>
</dbReference>
<evidence type="ECO:0000256" key="3">
    <source>
        <dbReference type="ARBA" id="ARBA00022525"/>
    </source>
</evidence>
<comment type="subcellular location">
    <subcellularLocation>
        <location evidence="1">Secreted</location>
    </subcellularLocation>
</comment>
<keyword evidence="8" id="KW-0843">Virulence</keyword>
<evidence type="ECO:0000256" key="4">
    <source>
        <dbReference type="ARBA" id="ARBA00022670"/>
    </source>
</evidence>
<dbReference type="InterPro" id="IPR028076">
    <property type="entry name" value="Staphopain_pro"/>
</dbReference>
<keyword evidence="13" id="KW-1185">Reference proteome</keyword>
<gene>
    <name evidence="12" type="ORF">LN051_01195</name>
</gene>
<dbReference type="InterPro" id="IPR025660">
    <property type="entry name" value="Pept_his_AS"/>
</dbReference>
<sequence>MKSGLILKSVFILSLVSGACFDNVHAESTTDSQPAAKSSTKVNVNQKSIPSEVQKLAEENYISRVTTLDKVNNQSSNGYTLGEPFKIYKFDKKSDGNYYFPVLNEDGDIKYIVTVSPKVAGDSAKDGKYSLNVSAFLSKTLNEYKNQKITILTDSNGYYVLGEKGSAKLVLSTPHETKDFKVKDKADQAREFKRSEEKAPKSDELKGLNETASITKPVTKLHNPKYASDVEYVNKLKNFSIRETQGYNGWCAGYTMSALLNATYNTDRYNAEGVMRYIHPDLTGDEFLMTGLTEGEMINFGRSQGRSPELLKRMTSYDEVDQFTKDNKGIAVLGESVEKYENGLHGYHAMAVVGNAKVDNGQEVILIWNPWDSDFMTQDANSDVIPVSDGHHYRWYSSIHGY</sequence>
<dbReference type="Gene3D" id="3.90.70.10">
    <property type="entry name" value="Cysteine proteinases"/>
    <property type="match status" value="1"/>
</dbReference>
<evidence type="ECO:0000256" key="6">
    <source>
        <dbReference type="ARBA" id="ARBA00022801"/>
    </source>
</evidence>
<dbReference type="RefSeq" id="WP_229292813.1">
    <property type="nucleotide sequence ID" value="NZ_CP086654.1"/>
</dbReference>
<dbReference type="InterPro" id="IPR046350">
    <property type="entry name" value="Cystatin_sf"/>
</dbReference>
<evidence type="ECO:0000256" key="8">
    <source>
        <dbReference type="ARBA" id="ARBA00023026"/>
    </source>
</evidence>
<keyword evidence="3" id="KW-0964">Secreted</keyword>
<name>A0ABY3PDA2_9STAP</name>
<dbReference type="SUPFAM" id="SSF54001">
    <property type="entry name" value="Cysteine proteinases"/>
    <property type="match status" value="1"/>
</dbReference>
<reference evidence="12 13" key="1">
    <citation type="journal article" date="2022" name="Pathogens">
        <title>Staphylococcus ratti sp. nov. Isolated from a Lab Rat.</title>
        <authorList>
            <person name="Kovarovic V."/>
            <person name="Sedlacek I."/>
            <person name="Petras P."/>
            <person name="Kralova S."/>
            <person name="Maslanova I."/>
            <person name="Svec P."/>
            <person name="Neumann-Schaal M."/>
            <person name="Botka T."/>
            <person name="Gelbicova T."/>
            <person name="Stankova E."/>
            <person name="Doskar J."/>
            <person name="Pantucek R."/>
        </authorList>
    </citation>
    <scope>NUCLEOTIDE SEQUENCE [LARGE SCALE GENOMIC DNA]</scope>
    <source>
        <strain evidence="12 13">CCM 9025</strain>
    </source>
</reference>
<dbReference type="Gene3D" id="3.10.500.10">
    <property type="entry name" value="Staphopain proregion domain"/>
    <property type="match status" value="1"/>
</dbReference>
<evidence type="ECO:0000313" key="12">
    <source>
        <dbReference type="EMBL" id="UEX90317.1"/>
    </source>
</evidence>
<evidence type="ECO:0000256" key="5">
    <source>
        <dbReference type="ARBA" id="ARBA00022729"/>
    </source>
</evidence>
<dbReference type="SUPFAM" id="SSF54403">
    <property type="entry name" value="Cystatin/monellin"/>
    <property type="match status" value="1"/>
</dbReference>
<dbReference type="GO" id="GO:0008233">
    <property type="term" value="F:peptidase activity"/>
    <property type="evidence" value="ECO:0007669"/>
    <property type="project" value="UniProtKB-KW"/>
</dbReference>
<organism evidence="12 13">
    <name type="scientific">Staphylococcus ratti</name>
    <dbReference type="NCBI Taxonomy" id="2892440"/>
    <lineage>
        <taxon>Bacteria</taxon>
        <taxon>Bacillati</taxon>
        <taxon>Bacillota</taxon>
        <taxon>Bacilli</taxon>
        <taxon>Bacillales</taxon>
        <taxon>Staphylococcaceae</taxon>
        <taxon>Staphylococcus</taxon>
    </lineage>
</organism>
<feature type="signal peptide" evidence="10">
    <location>
        <begin position="1"/>
        <end position="26"/>
    </location>
</feature>
<comment type="similarity">
    <text evidence="2">Belongs to the peptidase C47 family.</text>
</comment>
<dbReference type="InterPro" id="IPR037155">
    <property type="entry name" value="Staphopain_pro_sf"/>
</dbReference>
<dbReference type="InterPro" id="IPR008750">
    <property type="entry name" value="Peptidase_C47"/>
</dbReference>
<keyword evidence="5 10" id="KW-0732">Signal</keyword>
<evidence type="ECO:0000256" key="9">
    <source>
        <dbReference type="ARBA" id="ARBA00023145"/>
    </source>
</evidence>
<evidence type="ECO:0000256" key="1">
    <source>
        <dbReference type="ARBA" id="ARBA00004613"/>
    </source>
</evidence>
<keyword evidence="4 12" id="KW-0645">Protease</keyword>
<dbReference type="Pfam" id="PF05543">
    <property type="entry name" value="Peptidase_C47"/>
    <property type="match status" value="1"/>
</dbReference>
<keyword evidence="6" id="KW-0378">Hydrolase</keyword>
<feature type="domain" description="Staphopain proregion" evidence="11">
    <location>
        <begin position="40"/>
        <end position="189"/>
    </location>
</feature>